<keyword evidence="1" id="KW-0812">Transmembrane</keyword>
<reference evidence="2 3" key="1">
    <citation type="submission" date="2018-12" db="EMBL/GenBank/DDBJ databases">
        <title>Sequencing of bacterial isolates from soil warming experiment in Harvard Forest, Massachusetts, USA.</title>
        <authorList>
            <person name="Deangelis K."/>
        </authorList>
    </citation>
    <scope>NUCLEOTIDE SEQUENCE [LARGE SCALE GENOMIC DNA]</scope>
    <source>
        <strain evidence="2 3">EB153</strain>
    </source>
</reference>
<organism evidence="2 3">
    <name type="scientific">Edaphobacter aggregans</name>
    <dbReference type="NCBI Taxonomy" id="570835"/>
    <lineage>
        <taxon>Bacteria</taxon>
        <taxon>Pseudomonadati</taxon>
        <taxon>Acidobacteriota</taxon>
        <taxon>Terriglobia</taxon>
        <taxon>Terriglobales</taxon>
        <taxon>Acidobacteriaceae</taxon>
        <taxon>Edaphobacter</taxon>
    </lineage>
</organism>
<protein>
    <submittedName>
        <fullName evidence="2">Uncharacterized protein</fullName>
    </submittedName>
</protein>
<evidence type="ECO:0000313" key="3">
    <source>
        <dbReference type="Proteomes" id="UP000269669"/>
    </source>
</evidence>
<evidence type="ECO:0000256" key="1">
    <source>
        <dbReference type="SAM" id="Phobius"/>
    </source>
</evidence>
<gene>
    <name evidence="2" type="ORF">EDE15_1752</name>
</gene>
<sequence length="114" mass="12874">MMAAVLAGAAMLQQVEEHSFSLVLVIHRLPLWFLVFSLFLPRIALVVAWFQGVLIPFHPHGLIPLIIAILLPRALVLWLIYLDQGVSLWFLIHLVVAVLVWSGGGHQMKRRVSH</sequence>
<dbReference type="EMBL" id="RSDW01000001">
    <property type="protein sequence ID" value="RSL16241.1"/>
    <property type="molecule type" value="Genomic_DNA"/>
</dbReference>
<dbReference type="AlphaFoldDB" id="A0A428MGW6"/>
<name>A0A428MGW6_9BACT</name>
<evidence type="ECO:0000313" key="2">
    <source>
        <dbReference type="EMBL" id="RSL16241.1"/>
    </source>
</evidence>
<accession>A0A428MGW6</accession>
<feature type="transmembrane region" description="Helical" evidence="1">
    <location>
        <begin position="87"/>
        <end position="104"/>
    </location>
</feature>
<comment type="caution">
    <text evidence="2">The sequence shown here is derived from an EMBL/GenBank/DDBJ whole genome shotgun (WGS) entry which is preliminary data.</text>
</comment>
<feature type="transmembrane region" description="Helical" evidence="1">
    <location>
        <begin position="62"/>
        <end position="81"/>
    </location>
</feature>
<keyword evidence="3" id="KW-1185">Reference proteome</keyword>
<dbReference type="Proteomes" id="UP000269669">
    <property type="component" value="Unassembled WGS sequence"/>
</dbReference>
<keyword evidence="1" id="KW-1133">Transmembrane helix</keyword>
<feature type="transmembrane region" description="Helical" evidence="1">
    <location>
        <begin position="31"/>
        <end position="50"/>
    </location>
</feature>
<keyword evidence="1" id="KW-0472">Membrane</keyword>
<proteinExistence type="predicted"/>